<dbReference type="EMBL" id="JACHEG010000003">
    <property type="protein sequence ID" value="MBB6163742.1"/>
    <property type="molecule type" value="Genomic_DNA"/>
</dbReference>
<organism evidence="1 2">
    <name type="scientific">Rhizobium wenxiniae</name>
    <dbReference type="NCBI Taxonomy" id="1737357"/>
    <lineage>
        <taxon>Bacteria</taxon>
        <taxon>Pseudomonadati</taxon>
        <taxon>Pseudomonadota</taxon>
        <taxon>Alphaproteobacteria</taxon>
        <taxon>Hyphomicrobiales</taxon>
        <taxon>Rhizobiaceae</taxon>
        <taxon>Rhizobium/Agrobacterium group</taxon>
        <taxon>Rhizobium</taxon>
    </lineage>
</organism>
<evidence type="ECO:0000313" key="1">
    <source>
        <dbReference type="EMBL" id="MBB6163742.1"/>
    </source>
</evidence>
<name>A0A7W9Y830_9HYPH</name>
<gene>
    <name evidence="1" type="ORF">HNQ72_003582</name>
</gene>
<evidence type="ECO:0000313" key="2">
    <source>
        <dbReference type="Proteomes" id="UP000547879"/>
    </source>
</evidence>
<protein>
    <submittedName>
        <fullName evidence="1">Uncharacterized protein</fullName>
    </submittedName>
</protein>
<dbReference type="AlphaFoldDB" id="A0A7W9Y830"/>
<dbReference type="Proteomes" id="UP000547879">
    <property type="component" value="Unassembled WGS sequence"/>
</dbReference>
<proteinExistence type="predicted"/>
<sequence>MKYALKNSRDGGCPALFAVWGATIVRNELVAQGYGNERK</sequence>
<comment type="caution">
    <text evidence="1">The sequence shown here is derived from an EMBL/GenBank/DDBJ whole genome shotgun (WGS) entry which is preliminary data.</text>
</comment>
<reference evidence="1 2" key="1">
    <citation type="submission" date="2020-08" db="EMBL/GenBank/DDBJ databases">
        <title>Genomic Encyclopedia of Type Strains, Phase IV (KMG-IV): sequencing the most valuable type-strain genomes for metagenomic binning, comparative biology and taxonomic classification.</title>
        <authorList>
            <person name="Goeker M."/>
        </authorList>
    </citation>
    <scope>NUCLEOTIDE SEQUENCE [LARGE SCALE GENOMIC DNA]</scope>
    <source>
        <strain evidence="1 2">DSM 100734</strain>
    </source>
</reference>
<keyword evidence="2" id="KW-1185">Reference proteome</keyword>
<accession>A0A7W9Y830</accession>